<dbReference type="AlphaFoldDB" id="A0AAU8Z0R0"/>
<dbReference type="Gene3D" id="2.40.420.10">
    <property type="entry name" value="conserved putative lor/sdh protein from methanococcus maripaludis s2 domain"/>
    <property type="match status" value="1"/>
</dbReference>
<gene>
    <name evidence="2" type="ORF">C3B64_19930</name>
</gene>
<reference evidence="2 3" key="1">
    <citation type="submission" date="2018-01" db="EMBL/GenBank/DDBJ databases">
        <title>Genetic Diversity of Clostridium botulinum in seafood.</title>
        <authorList>
            <person name="Athira V."/>
            <person name="Arun Jyothi P.V."/>
            <person name="Lalitha K.V."/>
            <person name="Joseph T.C."/>
        </authorList>
    </citation>
    <scope>NUCLEOTIDE SEQUENCE [LARGE SCALE GENOMIC DNA]</scope>
    <source>
        <strain evidence="2 3">Mfbjulcb5</strain>
    </source>
</reference>
<dbReference type="EMBL" id="CP027776">
    <property type="protein sequence ID" value="AVP66361.1"/>
    <property type="molecule type" value="Genomic_DNA"/>
</dbReference>
<evidence type="ECO:0000259" key="1">
    <source>
        <dbReference type="Pfam" id="PF21570"/>
    </source>
</evidence>
<evidence type="ECO:0000313" key="2">
    <source>
        <dbReference type="EMBL" id="AVP66361.1"/>
    </source>
</evidence>
<evidence type="ECO:0000313" key="3">
    <source>
        <dbReference type="Proteomes" id="UP000238070"/>
    </source>
</evidence>
<organism evidence="2 3">
    <name type="scientific">Clostridium botulinum</name>
    <dbReference type="NCBI Taxonomy" id="1491"/>
    <lineage>
        <taxon>Bacteria</taxon>
        <taxon>Bacillati</taxon>
        <taxon>Bacillota</taxon>
        <taxon>Clostridia</taxon>
        <taxon>Eubacteriales</taxon>
        <taxon>Clostridiaceae</taxon>
        <taxon>Clostridium</taxon>
    </lineage>
</organism>
<dbReference type="InterPro" id="IPR048963">
    <property type="entry name" value="ArgZ/ArgE-like_C_2nd"/>
</dbReference>
<dbReference type="Proteomes" id="UP000238070">
    <property type="component" value="Chromosome"/>
</dbReference>
<name>A0AAU8Z0R0_CLOBO</name>
<sequence>MSFELPKFTPPDFTQDFLVKAPDCKTEEVVIEGVAPRHYHALSIYPEYFKIKGKWVIANESRMDTVAIVTPEDDIEVVEFRNLKLGDKVVVGRTEDASEGIYMYAGGFVAKDGNSDTFAFRSGRSRETAFSKDYDDLYEIMKYEKEHNGKITWVLGPSIALDDESRAAFASLVENGYVNAILSGNTLATYDLEKGMFGTVLGQETFEAEKNAHYNYMEAINEARRAGSLEELMASGKVKDGILKACVEKDVPVVLAGTIRDRFTLPNVYDNVYEAQDAMRKHTRKSTMLICLSTVLHTIASGNMTPSYTVRDGVVRPVYIYSIDIQEFSVNKLSDRGTLEVKTLVTNAQDFITNIAKALVKYQ</sequence>
<feature type="domain" description="Arginine dihydrolase ArgZ/ArgE-like C-terminal second subdomain" evidence="1">
    <location>
        <begin position="141"/>
        <end position="353"/>
    </location>
</feature>
<proteinExistence type="predicted"/>
<dbReference type="Gene3D" id="3.40.50.10690">
    <property type="entry name" value="putative lor/sdh protein like domains"/>
    <property type="match status" value="1"/>
</dbReference>
<accession>A0AAU8Z0R0</accession>
<dbReference type="Pfam" id="PF21570">
    <property type="entry name" value="ArgZ-like_C_2nd"/>
    <property type="match status" value="1"/>
</dbReference>
<protein>
    <recommendedName>
        <fullName evidence="1">Arginine dihydrolase ArgZ/ArgE-like C-terminal second subdomain domain-containing protein</fullName>
    </recommendedName>
</protein>